<evidence type="ECO:0000313" key="1">
    <source>
        <dbReference type="EMBL" id="EZA54237.1"/>
    </source>
</evidence>
<name>A0A026WDU8_OOCBI</name>
<dbReference type="EMBL" id="KK107260">
    <property type="protein sequence ID" value="EZA54237.1"/>
    <property type="molecule type" value="Genomic_DNA"/>
</dbReference>
<evidence type="ECO:0000313" key="2">
    <source>
        <dbReference type="Proteomes" id="UP000053097"/>
    </source>
</evidence>
<keyword evidence="2" id="KW-1185">Reference proteome</keyword>
<dbReference type="AlphaFoldDB" id="A0A026WDU8"/>
<organism evidence="1 2">
    <name type="scientific">Ooceraea biroi</name>
    <name type="common">Clonal raider ant</name>
    <name type="synonym">Cerapachys biroi</name>
    <dbReference type="NCBI Taxonomy" id="2015173"/>
    <lineage>
        <taxon>Eukaryota</taxon>
        <taxon>Metazoa</taxon>
        <taxon>Ecdysozoa</taxon>
        <taxon>Arthropoda</taxon>
        <taxon>Hexapoda</taxon>
        <taxon>Insecta</taxon>
        <taxon>Pterygota</taxon>
        <taxon>Neoptera</taxon>
        <taxon>Endopterygota</taxon>
        <taxon>Hymenoptera</taxon>
        <taxon>Apocrita</taxon>
        <taxon>Aculeata</taxon>
        <taxon>Formicoidea</taxon>
        <taxon>Formicidae</taxon>
        <taxon>Dorylinae</taxon>
        <taxon>Ooceraea</taxon>
    </lineage>
</organism>
<accession>A0A026WDU8</accession>
<dbReference type="Proteomes" id="UP000053097">
    <property type="component" value="Unassembled WGS sequence"/>
</dbReference>
<proteinExistence type="predicted"/>
<protein>
    <submittedName>
        <fullName evidence="1">Uncharacterized protein</fullName>
    </submittedName>
</protein>
<gene>
    <name evidence="1" type="ORF">X777_06087</name>
</gene>
<sequence>MHSYVTERASYQTLHFFLGFIGEPRGQLKALAKSSLFDRGPKTRTGPGECTLLRIFVRASSGLMEPHHICA</sequence>
<reference evidence="1 2" key="1">
    <citation type="journal article" date="2014" name="Curr. Biol.">
        <title>The genome of the clonal raider ant Cerapachys biroi.</title>
        <authorList>
            <person name="Oxley P.R."/>
            <person name="Ji L."/>
            <person name="Fetter-Pruneda I."/>
            <person name="McKenzie S.K."/>
            <person name="Li C."/>
            <person name="Hu H."/>
            <person name="Zhang G."/>
            <person name="Kronauer D.J."/>
        </authorList>
    </citation>
    <scope>NUCLEOTIDE SEQUENCE [LARGE SCALE GENOMIC DNA]</scope>
</reference>